<accession>A0A183V3H2</accession>
<keyword evidence="2" id="KW-1185">Reference proteome</keyword>
<dbReference type="AlphaFoldDB" id="A0A183V3H2"/>
<protein>
    <submittedName>
        <fullName evidence="3">FBPase domain-containing protein</fullName>
    </submittedName>
</protein>
<dbReference type="WBParaSite" id="TCNE_0001529301-mRNA-1">
    <property type="protein sequence ID" value="TCNE_0001529301-mRNA-1"/>
    <property type="gene ID" value="TCNE_0001529301"/>
</dbReference>
<sequence length="130" mass="14121">MPRAVRHCIFDVIAQNVAYGSRYAEISLTPPSGGTDCLLAAVAAGGFQKVGQPKELSLFNDDINTGPSVDLKLDQTQVNEESALVRDIVWPFYESRLQFDSSPKGAVFCLTVLLLDCSRDVGPCGWLSIQ</sequence>
<gene>
    <name evidence="1" type="ORF">TCNE_LOCUS15292</name>
</gene>
<name>A0A183V3H2_TOXCA</name>
<reference evidence="1 2" key="2">
    <citation type="submission" date="2018-11" db="EMBL/GenBank/DDBJ databases">
        <authorList>
            <consortium name="Pathogen Informatics"/>
        </authorList>
    </citation>
    <scope>NUCLEOTIDE SEQUENCE [LARGE SCALE GENOMIC DNA]</scope>
</reference>
<organism evidence="2 3">
    <name type="scientific">Toxocara canis</name>
    <name type="common">Canine roundworm</name>
    <dbReference type="NCBI Taxonomy" id="6265"/>
    <lineage>
        <taxon>Eukaryota</taxon>
        <taxon>Metazoa</taxon>
        <taxon>Ecdysozoa</taxon>
        <taxon>Nematoda</taxon>
        <taxon>Chromadorea</taxon>
        <taxon>Rhabditida</taxon>
        <taxon>Spirurina</taxon>
        <taxon>Ascaridomorpha</taxon>
        <taxon>Ascaridoidea</taxon>
        <taxon>Toxocaridae</taxon>
        <taxon>Toxocara</taxon>
    </lineage>
</organism>
<reference evidence="3" key="1">
    <citation type="submission" date="2016-06" db="UniProtKB">
        <authorList>
            <consortium name="WormBaseParasite"/>
        </authorList>
    </citation>
    <scope>IDENTIFICATION</scope>
</reference>
<dbReference type="Proteomes" id="UP000050794">
    <property type="component" value="Unassembled WGS sequence"/>
</dbReference>
<proteinExistence type="predicted"/>
<dbReference type="EMBL" id="UYWY01022761">
    <property type="protein sequence ID" value="VDM46613.1"/>
    <property type="molecule type" value="Genomic_DNA"/>
</dbReference>
<evidence type="ECO:0000313" key="3">
    <source>
        <dbReference type="WBParaSite" id="TCNE_0001529301-mRNA-1"/>
    </source>
</evidence>
<evidence type="ECO:0000313" key="2">
    <source>
        <dbReference type="Proteomes" id="UP000050794"/>
    </source>
</evidence>
<evidence type="ECO:0000313" key="1">
    <source>
        <dbReference type="EMBL" id="VDM46613.1"/>
    </source>
</evidence>